<proteinExistence type="predicted"/>
<dbReference type="KEGG" id="gfl:GRFL_1496"/>
<protein>
    <submittedName>
        <fullName evidence="1">Uncharacterized protein</fullName>
    </submittedName>
</protein>
<sequence length="46" mass="5230">MEYSPRSEIVKPTALFCEYNSSISINIAIDTPIRAMMSILNMDFIC</sequence>
<accession>A0A1L7I3N5</accession>
<dbReference type="EMBL" id="CP016359">
    <property type="protein sequence ID" value="APU68220.1"/>
    <property type="molecule type" value="Genomic_DNA"/>
</dbReference>
<name>A0A1L7I3N5_9FLAO</name>
<evidence type="ECO:0000313" key="1">
    <source>
        <dbReference type="EMBL" id="APU68220.1"/>
    </source>
</evidence>
<dbReference type="STRING" id="1229726.GRFL_1496"/>
<gene>
    <name evidence="1" type="ORF">GRFL_1496</name>
</gene>
<organism evidence="1 2">
    <name type="scientific">Christiangramia flava JLT2011</name>
    <dbReference type="NCBI Taxonomy" id="1229726"/>
    <lineage>
        <taxon>Bacteria</taxon>
        <taxon>Pseudomonadati</taxon>
        <taxon>Bacteroidota</taxon>
        <taxon>Flavobacteriia</taxon>
        <taxon>Flavobacteriales</taxon>
        <taxon>Flavobacteriaceae</taxon>
        <taxon>Christiangramia</taxon>
    </lineage>
</organism>
<keyword evidence="2" id="KW-1185">Reference proteome</keyword>
<evidence type="ECO:0000313" key="2">
    <source>
        <dbReference type="Proteomes" id="UP000186230"/>
    </source>
</evidence>
<dbReference type="AlphaFoldDB" id="A0A1L7I3N5"/>
<dbReference type="Proteomes" id="UP000186230">
    <property type="component" value="Chromosome"/>
</dbReference>
<reference evidence="1 2" key="1">
    <citation type="submission" date="2016-07" db="EMBL/GenBank/DDBJ databases">
        <title>Multi-omics approach to identify versatile polysaccharide utilization systems of a marine flavobacterium Gramella flava.</title>
        <authorList>
            <person name="Tang K."/>
        </authorList>
    </citation>
    <scope>NUCLEOTIDE SEQUENCE [LARGE SCALE GENOMIC DNA]</scope>
    <source>
        <strain evidence="1 2">JLT2011</strain>
    </source>
</reference>